<reference evidence="2" key="1">
    <citation type="submission" date="2023-07" db="EMBL/GenBank/DDBJ databases">
        <title>Characterization of two Paracoccaceae strains isolated from Phycosphere and proposal of Xinfangfangia lacusdiani sp. nov.</title>
        <authorList>
            <person name="Deng Y."/>
            <person name="Zhang Y.Q."/>
        </authorList>
    </citation>
    <scope>NUCLEOTIDE SEQUENCE [LARGE SCALE GENOMIC DNA]</scope>
    <source>
        <strain evidence="2">CPCC 101403</strain>
    </source>
</reference>
<name>A0ABU3EK52_9RHOB</name>
<evidence type="ECO:0000313" key="2">
    <source>
        <dbReference type="Proteomes" id="UP001251085"/>
    </source>
</evidence>
<dbReference type="Proteomes" id="UP001251085">
    <property type="component" value="Unassembled WGS sequence"/>
</dbReference>
<accession>A0ABU3EK52</accession>
<dbReference type="EMBL" id="JAVRQI010000028">
    <property type="protein sequence ID" value="MDT1064631.1"/>
    <property type="molecule type" value="Genomic_DNA"/>
</dbReference>
<gene>
    <name evidence="1" type="ORF">RM190_22430</name>
</gene>
<protein>
    <submittedName>
        <fullName evidence="1">Uncharacterized protein</fullName>
    </submittedName>
</protein>
<evidence type="ECO:0000313" key="1">
    <source>
        <dbReference type="EMBL" id="MDT1064631.1"/>
    </source>
</evidence>
<keyword evidence="2" id="KW-1185">Reference proteome</keyword>
<proteinExistence type="predicted"/>
<dbReference type="RefSeq" id="WP_311761716.1">
    <property type="nucleotide sequence ID" value="NZ_JAVRQI010000028.1"/>
</dbReference>
<sequence>MLYQQAEKGMLLTVHCTMRKRSARYWATDLMKVVGPYHQAHLPPFKCGRCKTSEYLDIQWSLPSARELAEGLTVRRPVRQITKWIWQNEKT</sequence>
<organism evidence="1 2">
    <name type="scientific">Paracoccus broussonetiae</name>
    <dbReference type="NCBI Taxonomy" id="3075834"/>
    <lineage>
        <taxon>Bacteria</taxon>
        <taxon>Pseudomonadati</taxon>
        <taxon>Pseudomonadota</taxon>
        <taxon>Alphaproteobacteria</taxon>
        <taxon>Rhodobacterales</taxon>
        <taxon>Paracoccaceae</taxon>
        <taxon>Paracoccus</taxon>
    </lineage>
</organism>
<comment type="caution">
    <text evidence="1">The sequence shown here is derived from an EMBL/GenBank/DDBJ whole genome shotgun (WGS) entry which is preliminary data.</text>
</comment>